<dbReference type="RefSeq" id="WP_065987231.1">
    <property type="nucleotide sequence ID" value="NZ_CP053746.1"/>
</dbReference>
<evidence type="ECO:0000313" key="3">
    <source>
        <dbReference type="Proteomes" id="UP000095143"/>
    </source>
</evidence>
<reference evidence="4" key="2">
    <citation type="submission" date="2019-12" db="EMBL/GenBank/DDBJ databases">
        <title>Endophytic bacteria associated with Panax ginseng seedlings.</title>
        <authorList>
            <person name="Park J.M."/>
            <person name="Shin R."/>
            <person name="Jo S.H."/>
        </authorList>
    </citation>
    <scope>NUCLEOTIDE SEQUENCE [LARGE SCALE GENOMIC DNA]</scope>
    <source>
        <strain evidence="4">PgKB30</strain>
    </source>
</reference>
<gene>
    <name evidence="1" type="ORF">BBI10_04715</name>
    <name evidence="2" type="ORF">FX982_04862</name>
</gene>
<accession>A0A1C2EC44</accession>
<protein>
    <submittedName>
        <fullName evidence="1">Uncharacterized protein</fullName>
    </submittedName>
</protein>
<keyword evidence="4" id="KW-1185">Reference proteome</keyword>
<reference evidence="2" key="3">
    <citation type="submission" date="2019-12" db="EMBL/GenBank/DDBJ databases">
        <title>endophytic bacteria associated with Panax ginseng seedlings.</title>
        <authorList>
            <person name="Park J.M."/>
            <person name="Shin R."/>
            <person name="Jo S.H."/>
        </authorList>
    </citation>
    <scope>NUCLEOTIDE SEQUENCE</scope>
    <source>
        <strain evidence="2">PgKB30</strain>
    </source>
</reference>
<organism evidence="1 3">
    <name type="scientific">Pseudomonas graminis</name>
    <dbReference type="NCBI Taxonomy" id="158627"/>
    <lineage>
        <taxon>Bacteria</taxon>
        <taxon>Pseudomonadati</taxon>
        <taxon>Pseudomonadota</taxon>
        <taxon>Gammaproteobacteria</taxon>
        <taxon>Pseudomonadales</taxon>
        <taxon>Pseudomonadaceae</taxon>
        <taxon>Pseudomonas</taxon>
    </lineage>
</organism>
<dbReference type="KEGG" id="pgg:FX982_04862"/>
<dbReference type="EMBL" id="MDEN01000054">
    <property type="protein sequence ID" value="OCX24543.1"/>
    <property type="molecule type" value="Genomic_DNA"/>
</dbReference>
<name>A0A1C2EC44_9PSED</name>
<evidence type="ECO:0000313" key="2">
    <source>
        <dbReference type="EMBL" id="QKF53868.1"/>
    </source>
</evidence>
<dbReference type="OrthoDB" id="6937788at2"/>
<dbReference type="Proteomes" id="UP000095143">
    <property type="component" value="Unassembled WGS sequence"/>
</dbReference>
<evidence type="ECO:0000313" key="4">
    <source>
        <dbReference type="Proteomes" id="UP000501989"/>
    </source>
</evidence>
<evidence type="ECO:0000313" key="1">
    <source>
        <dbReference type="EMBL" id="OCX24543.1"/>
    </source>
</evidence>
<proteinExistence type="predicted"/>
<sequence length="79" mass="8758">MFLYIFGFLLDSTEDDSLKFEMKIDPSLNDEIVARLGHASLNAMAEGDWPLTNEQVTMLSSITGRQLPTDLKLLIGVVA</sequence>
<dbReference type="NCBIfam" id="NF040643">
    <property type="entry name" value="S6_alt_immun"/>
    <property type="match status" value="1"/>
</dbReference>
<dbReference type="EMBL" id="CP053746">
    <property type="protein sequence ID" value="QKF53868.1"/>
    <property type="molecule type" value="Genomic_DNA"/>
</dbReference>
<dbReference type="InterPro" id="IPR049810">
    <property type="entry name" value="S6_alt_immun-like"/>
</dbReference>
<dbReference type="AlphaFoldDB" id="A0A1C2EC44"/>
<reference evidence="1 3" key="1">
    <citation type="submission" date="2016-08" db="EMBL/GenBank/DDBJ databases">
        <title>Whole genome sequence of Pseudomonas graminis strain UASWS1507, a potential biological control agent for agriculture.</title>
        <authorList>
            <person name="Crovadore J."/>
            <person name="Calmin G."/>
            <person name="Chablais R."/>
            <person name="Cochard B."/>
            <person name="Lefort F."/>
        </authorList>
    </citation>
    <scope>NUCLEOTIDE SEQUENCE [LARGE SCALE GENOMIC DNA]</scope>
    <source>
        <strain evidence="1 3">UASWS1507</strain>
    </source>
</reference>
<dbReference type="Proteomes" id="UP000501989">
    <property type="component" value="Chromosome"/>
</dbReference>